<evidence type="ECO:0000313" key="1">
    <source>
        <dbReference type="EMBL" id="EKM28034.1"/>
    </source>
</evidence>
<comment type="caution">
    <text evidence="1">The sequence shown here is derived from an EMBL/GenBank/DDBJ whole genome shotgun (WGS) entry which is preliminary data.</text>
</comment>
<organism evidence="1 2">
    <name type="scientific">Vibrio harveyi</name>
    <name type="common">Beneckea harveyi</name>
    <dbReference type="NCBI Taxonomy" id="669"/>
    <lineage>
        <taxon>Bacteria</taxon>
        <taxon>Pseudomonadati</taxon>
        <taxon>Pseudomonadota</taxon>
        <taxon>Gammaproteobacteria</taxon>
        <taxon>Vibrionales</taxon>
        <taxon>Vibrionaceae</taxon>
        <taxon>Vibrio</taxon>
    </lineage>
</organism>
<sequence>QKKLTTSLKQK</sequence>
<protein>
    <submittedName>
        <fullName evidence="1">Uncharacterized protein</fullName>
    </submittedName>
</protein>
<dbReference type="EMBL" id="AJSR01002712">
    <property type="protein sequence ID" value="EKM28034.1"/>
    <property type="molecule type" value="Genomic_DNA"/>
</dbReference>
<dbReference type="Proteomes" id="UP000008367">
    <property type="component" value="Unassembled WGS sequence"/>
</dbReference>
<reference evidence="1 2" key="1">
    <citation type="submission" date="2012-10" db="EMBL/GenBank/DDBJ databases">
        <title>Genome sequence of Vibrio Cholerae HENC-02.</title>
        <authorList>
            <person name="Eppinger M."/>
            <person name="Hasan N.A."/>
            <person name="Sengamalay N."/>
            <person name="Hine E."/>
            <person name="Su Q."/>
            <person name="Daugherty S.C."/>
            <person name="Young S."/>
            <person name="Sadzewicz L."/>
            <person name="Tallon L."/>
            <person name="Cebula T.A."/>
            <person name="Ravel J."/>
            <person name="Colwell R.R."/>
        </authorList>
    </citation>
    <scope>NUCLEOTIDE SEQUENCE [LARGE SCALE GENOMIC DNA]</scope>
    <source>
        <strain evidence="1 2">HENC-02</strain>
    </source>
</reference>
<gene>
    <name evidence="1" type="ORF">VCHENC02_6026B</name>
</gene>
<evidence type="ECO:0000313" key="2">
    <source>
        <dbReference type="Proteomes" id="UP000008367"/>
    </source>
</evidence>
<name>A0A454CNR1_VIBHA</name>
<accession>A0A454CNR1</accession>
<feature type="non-terminal residue" evidence="1">
    <location>
        <position position="1"/>
    </location>
</feature>
<proteinExistence type="predicted"/>